<comment type="caution">
    <text evidence="1">The sequence shown here is derived from an EMBL/GenBank/DDBJ whole genome shotgun (WGS) entry which is preliminary data.</text>
</comment>
<name>A0A0V1M867_9BILA</name>
<proteinExistence type="predicted"/>
<sequence length="132" mass="15272">MLCRRSTFEKQSNADKQAVSLIRLVSCSWNKTPPAFGKHLFCASSCKLSFSSPLQGEIVGFHFWYTITLNDDCIITSRLNGKNERNSNIIMHFSIEFENFSISTVVVWLLRNWSTLFNLLDKKRGDDKNMRK</sequence>
<evidence type="ECO:0000313" key="2">
    <source>
        <dbReference type="Proteomes" id="UP000054843"/>
    </source>
</evidence>
<keyword evidence="2" id="KW-1185">Reference proteome</keyword>
<gene>
    <name evidence="1" type="ORF">T10_7824</name>
</gene>
<organism evidence="1 2">
    <name type="scientific">Trichinella papuae</name>
    <dbReference type="NCBI Taxonomy" id="268474"/>
    <lineage>
        <taxon>Eukaryota</taxon>
        <taxon>Metazoa</taxon>
        <taxon>Ecdysozoa</taxon>
        <taxon>Nematoda</taxon>
        <taxon>Enoplea</taxon>
        <taxon>Dorylaimia</taxon>
        <taxon>Trichinellida</taxon>
        <taxon>Trichinellidae</taxon>
        <taxon>Trichinella</taxon>
    </lineage>
</organism>
<dbReference type="Proteomes" id="UP000054843">
    <property type="component" value="Unassembled WGS sequence"/>
</dbReference>
<evidence type="ECO:0000313" key="1">
    <source>
        <dbReference type="EMBL" id="KRZ67953.1"/>
    </source>
</evidence>
<accession>A0A0V1M867</accession>
<dbReference type="AlphaFoldDB" id="A0A0V1M867"/>
<dbReference type="EMBL" id="JYDO01000179">
    <property type="protein sequence ID" value="KRZ67953.1"/>
    <property type="molecule type" value="Genomic_DNA"/>
</dbReference>
<reference evidence="1 2" key="1">
    <citation type="submission" date="2015-01" db="EMBL/GenBank/DDBJ databases">
        <title>Evolution of Trichinella species and genotypes.</title>
        <authorList>
            <person name="Korhonen P.K."/>
            <person name="Edoardo P."/>
            <person name="Giuseppe L.R."/>
            <person name="Gasser R.B."/>
        </authorList>
    </citation>
    <scope>NUCLEOTIDE SEQUENCE [LARGE SCALE GENOMIC DNA]</scope>
    <source>
        <strain evidence="1">ISS1980</strain>
    </source>
</reference>
<protein>
    <submittedName>
        <fullName evidence="1">Uncharacterized protein</fullName>
    </submittedName>
</protein>